<sequence>MVKVGIEEDLSTIEAALYAADRPLALDELQKIVETASETYTRKLLEKLEERYKKLNGPLELKKSDKGTFSLSLRDKFLPRLKGIIPKTKLTSGPLKTLAVIAYKQPIRQSELAKIRGGRVYEYVKELLELGFIEAKPLGRTKILRTSKKFAGYFGFEDQMDKIREQLQQMVE</sequence>
<evidence type="ECO:0000256" key="2">
    <source>
        <dbReference type="ARBA" id="ARBA00022618"/>
    </source>
</evidence>
<dbReference type="PIRSF" id="PIRSF019345">
    <property type="entry name" value="ScpB"/>
    <property type="match status" value="1"/>
</dbReference>
<name>A0A133V7U6_9EURY</name>
<dbReference type="InterPro" id="IPR036388">
    <property type="entry name" value="WH-like_DNA-bd_sf"/>
</dbReference>
<evidence type="ECO:0000313" key="5">
    <source>
        <dbReference type="EMBL" id="KXB02496.1"/>
    </source>
</evidence>
<keyword evidence="3" id="KW-0159">Chromosome partition</keyword>
<dbReference type="AlphaFoldDB" id="A0A133V7U6"/>
<comment type="caution">
    <text evidence="5">The sequence shown here is derived from an EMBL/GenBank/DDBJ whole genome shotgun (WGS) entry which is preliminary data.</text>
</comment>
<dbReference type="Gene3D" id="1.10.10.10">
    <property type="entry name" value="Winged helix-like DNA-binding domain superfamily/Winged helix DNA-binding domain"/>
    <property type="match status" value="2"/>
</dbReference>
<dbReference type="PANTHER" id="PTHR34298:SF2">
    <property type="entry name" value="SEGREGATION AND CONDENSATION PROTEIN B"/>
    <property type="match status" value="1"/>
</dbReference>
<reference evidence="5 6" key="1">
    <citation type="journal article" date="2016" name="Sci. Rep.">
        <title>Metabolic traits of an uncultured archaeal lineage -MSBL1- from brine pools of the Red Sea.</title>
        <authorList>
            <person name="Mwirichia R."/>
            <person name="Alam I."/>
            <person name="Rashid M."/>
            <person name="Vinu M."/>
            <person name="Ba-Alawi W."/>
            <person name="Anthony Kamau A."/>
            <person name="Kamanda Ngugi D."/>
            <person name="Goker M."/>
            <person name="Klenk H.P."/>
            <person name="Bajic V."/>
            <person name="Stingl U."/>
        </authorList>
    </citation>
    <scope>NUCLEOTIDE SEQUENCE [LARGE SCALE GENOMIC DNA]</scope>
    <source>
        <strain evidence="5">SCGC-AAA261D19</strain>
    </source>
</reference>
<dbReference type="NCBIfam" id="TIGR00281">
    <property type="entry name" value="SMC-Scp complex subunit ScpB"/>
    <property type="match status" value="1"/>
</dbReference>
<evidence type="ECO:0000256" key="1">
    <source>
        <dbReference type="ARBA" id="ARBA00022490"/>
    </source>
</evidence>
<gene>
    <name evidence="5" type="ORF">AKJ43_01645</name>
</gene>
<dbReference type="InterPro" id="IPR005234">
    <property type="entry name" value="ScpB_csome_segregation"/>
</dbReference>
<accession>A0A133V7U6</accession>
<dbReference type="Proteomes" id="UP000070400">
    <property type="component" value="Unassembled WGS sequence"/>
</dbReference>
<dbReference type="PANTHER" id="PTHR34298">
    <property type="entry name" value="SEGREGATION AND CONDENSATION PROTEIN B"/>
    <property type="match status" value="1"/>
</dbReference>
<keyword evidence="2" id="KW-0132">Cell division</keyword>
<protein>
    <recommendedName>
        <fullName evidence="7">Segregation and condensation protein B</fullName>
    </recommendedName>
</protein>
<dbReference type="InterPro" id="IPR036390">
    <property type="entry name" value="WH_DNA-bd_sf"/>
</dbReference>
<dbReference type="EMBL" id="LHXX01000014">
    <property type="protein sequence ID" value="KXB02496.1"/>
    <property type="molecule type" value="Genomic_DNA"/>
</dbReference>
<dbReference type="SUPFAM" id="SSF46785">
    <property type="entry name" value="Winged helix' DNA-binding domain"/>
    <property type="match status" value="2"/>
</dbReference>
<keyword evidence="1" id="KW-0963">Cytoplasm</keyword>
<evidence type="ECO:0000313" key="6">
    <source>
        <dbReference type="Proteomes" id="UP000070400"/>
    </source>
</evidence>
<dbReference type="GO" id="GO:0051301">
    <property type="term" value="P:cell division"/>
    <property type="evidence" value="ECO:0007669"/>
    <property type="project" value="UniProtKB-KW"/>
</dbReference>
<evidence type="ECO:0000256" key="4">
    <source>
        <dbReference type="ARBA" id="ARBA00023306"/>
    </source>
</evidence>
<dbReference type="Pfam" id="PF04079">
    <property type="entry name" value="SMC_ScpB"/>
    <property type="match status" value="1"/>
</dbReference>
<dbReference type="GO" id="GO:0051304">
    <property type="term" value="P:chromosome separation"/>
    <property type="evidence" value="ECO:0007669"/>
    <property type="project" value="InterPro"/>
</dbReference>
<evidence type="ECO:0008006" key="7">
    <source>
        <dbReference type="Google" id="ProtNLM"/>
    </source>
</evidence>
<organism evidence="5 6">
    <name type="scientific">candidate division MSBL1 archaeon SCGC-AAA261D19</name>
    <dbReference type="NCBI Taxonomy" id="1698273"/>
    <lineage>
        <taxon>Archaea</taxon>
        <taxon>Methanobacteriati</taxon>
        <taxon>Methanobacteriota</taxon>
        <taxon>candidate division MSBL1</taxon>
    </lineage>
</organism>
<evidence type="ECO:0000256" key="3">
    <source>
        <dbReference type="ARBA" id="ARBA00022829"/>
    </source>
</evidence>
<proteinExistence type="predicted"/>
<keyword evidence="6" id="KW-1185">Reference proteome</keyword>
<keyword evidence="4" id="KW-0131">Cell cycle</keyword>